<dbReference type="AlphaFoldDB" id="A0A8J4CR32"/>
<feature type="compositionally biased region" description="Polar residues" evidence="1">
    <location>
        <begin position="64"/>
        <end position="77"/>
    </location>
</feature>
<feature type="compositionally biased region" description="Polar residues" evidence="1">
    <location>
        <begin position="1"/>
        <end position="17"/>
    </location>
</feature>
<protein>
    <submittedName>
        <fullName evidence="2">Uncharacterized protein</fullName>
    </submittedName>
</protein>
<dbReference type="EMBL" id="BNCP01000031">
    <property type="protein sequence ID" value="GIL84999.1"/>
    <property type="molecule type" value="Genomic_DNA"/>
</dbReference>
<name>A0A8J4CR32_9CHLO</name>
<keyword evidence="3" id="KW-1185">Reference proteome</keyword>
<gene>
    <name evidence="2" type="ORF">Vretifemale_13626</name>
</gene>
<feature type="region of interest" description="Disordered" evidence="1">
    <location>
        <begin position="1"/>
        <end position="190"/>
    </location>
</feature>
<proteinExistence type="predicted"/>
<dbReference type="Proteomes" id="UP000747110">
    <property type="component" value="Unassembled WGS sequence"/>
</dbReference>
<evidence type="ECO:0000256" key="1">
    <source>
        <dbReference type="SAM" id="MobiDB-lite"/>
    </source>
</evidence>
<evidence type="ECO:0000313" key="3">
    <source>
        <dbReference type="Proteomes" id="UP000747110"/>
    </source>
</evidence>
<organism evidence="2 3">
    <name type="scientific">Volvox reticuliferus</name>
    <dbReference type="NCBI Taxonomy" id="1737510"/>
    <lineage>
        <taxon>Eukaryota</taxon>
        <taxon>Viridiplantae</taxon>
        <taxon>Chlorophyta</taxon>
        <taxon>core chlorophytes</taxon>
        <taxon>Chlorophyceae</taxon>
        <taxon>CS clade</taxon>
        <taxon>Chlamydomonadales</taxon>
        <taxon>Volvocaceae</taxon>
        <taxon>Volvox</taxon>
    </lineage>
</organism>
<comment type="caution">
    <text evidence="2">The sequence shown here is derived from an EMBL/GenBank/DDBJ whole genome shotgun (WGS) entry which is preliminary data.</text>
</comment>
<sequence>MSTAALSVRSNGTSIDMRSSRKVSDDYYNWNRDALPPHGALEQEPSGGSLPRTVSREASRASPRPTSVLSNHNTNVSNGGGARSHRSTSSETTKTQPVGTVQPWDDEPYGLDSEPNGLTQPELTSRSRRSSVPITPAAELSDGGRDSPPPLSREGSRLSGRPGSAALSHPSRFSGGGGGGRQPQAVGVGR</sequence>
<reference evidence="2" key="1">
    <citation type="journal article" date="2021" name="Proc. Natl. Acad. Sci. U.S.A.">
        <title>Three genomes in the algal genus Volvox reveal the fate of a haploid sex-determining region after a transition to homothallism.</title>
        <authorList>
            <person name="Yamamoto K."/>
            <person name="Hamaji T."/>
            <person name="Kawai-Toyooka H."/>
            <person name="Matsuzaki R."/>
            <person name="Takahashi F."/>
            <person name="Nishimura Y."/>
            <person name="Kawachi M."/>
            <person name="Noguchi H."/>
            <person name="Minakuchi Y."/>
            <person name="Umen J.G."/>
            <person name="Toyoda A."/>
            <person name="Nozaki H."/>
        </authorList>
    </citation>
    <scope>NUCLEOTIDE SEQUENCE</scope>
    <source>
        <strain evidence="2">NIES-3786</strain>
    </source>
</reference>
<evidence type="ECO:0000313" key="2">
    <source>
        <dbReference type="EMBL" id="GIL84999.1"/>
    </source>
</evidence>
<feature type="compositionally biased region" description="Polar residues" evidence="1">
    <location>
        <begin position="87"/>
        <end position="99"/>
    </location>
</feature>
<accession>A0A8J4CR32</accession>